<accession>A0ABS9H4G8</accession>
<evidence type="ECO:0000256" key="1">
    <source>
        <dbReference type="SAM" id="Phobius"/>
    </source>
</evidence>
<keyword evidence="1" id="KW-1133">Transmembrane helix</keyword>
<keyword evidence="3" id="KW-1185">Reference proteome</keyword>
<feature type="transmembrane region" description="Helical" evidence="1">
    <location>
        <begin position="56"/>
        <end position="76"/>
    </location>
</feature>
<proteinExistence type="predicted"/>
<evidence type="ECO:0000313" key="2">
    <source>
        <dbReference type="EMBL" id="MCF6138855.1"/>
    </source>
</evidence>
<keyword evidence="1" id="KW-0812">Transmembrane</keyword>
<organism evidence="2 3">
    <name type="scientific">Pseudalkalibacillus berkeleyi</name>
    <dbReference type="NCBI Taxonomy" id="1069813"/>
    <lineage>
        <taxon>Bacteria</taxon>
        <taxon>Bacillati</taxon>
        <taxon>Bacillota</taxon>
        <taxon>Bacilli</taxon>
        <taxon>Bacillales</taxon>
        <taxon>Fictibacillaceae</taxon>
        <taxon>Pseudalkalibacillus</taxon>
    </lineage>
</organism>
<comment type="caution">
    <text evidence="2">The sequence shown here is derived from an EMBL/GenBank/DDBJ whole genome shotgun (WGS) entry which is preliminary data.</text>
</comment>
<evidence type="ECO:0000313" key="3">
    <source>
        <dbReference type="Proteomes" id="UP001649381"/>
    </source>
</evidence>
<name>A0ABS9H4G8_9BACL</name>
<keyword evidence="1" id="KW-0472">Membrane</keyword>
<dbReference type="EMBL" id="JAKIJS010000001">
    <property type="protein sequence ID" value="MCF6138855.1"/>
    <property type="molecule type" value="Genomic_DNA"/>
</dbReference>
<dbReference type="Proteomes" id="UP001649381">
    <property type="component" value="Unassembled WGS sequence"/>
</dbReference>
<reference evidence="2 3" key="1">
    <citation type="submission" date="2022-01" db="EMBL/GenBank/DDBJ databases">
        <title>Alkalihalobacillus sp. EGI L200015, a novel bacterium isolated from a salt lake sediment.</title>
        <authorList>
            <person name="Gao L."/>
            <person name="Fang B.-Z."/>
            <person name="Li W.-J."/>
        </authorList>
    </citation>
    <scope>NUCLEOTIDE SEQUENCE [LARGE SCALE GENOMIC DNA]</scope>
    <source>
        <strain evidence="2 3">KCTC 12718</strain>
    </source>
</reference>
<feature type="transmembrane region" description="Helical" evidence="1">
    <location>
        <begin position="26"/>
        <end position="44"/>
    </location>
</feature>
<sequence length="80" mass="9481">MLKYILVILVPPFYLSLEFMRFFPEVSPFQLMILLGLIEMIMIYKKWYIKHWSSIILLNSVTNSGYMIYVLVGLGWDLSV</sequence>
<protein>
    <submittedName>
        <fullName evidence="2">Uncharacterized protein</fullName>
    </submittedName>
</protein>
<gene>
    <name evidence="2" type="ORF">L2716_14045</name>
</gene>
<dbReference type="RefSeq" id="WP_236337104.1">
    <property type="nucleotide sequence ID" value="NZ_JAKIJS010000001.1"/>
</dbReference>